<dbReference type="InterPro" id="IPR016156">
    <property type="entry name" value="FAD/NAD-linked_Rdtase_dimer_sf"/>
</dbReference>
<name>A0AAP9HDB3_9BACL</name>
<dbReference type="InterPro" id="IPR050260">
    <property type="entry name" value="FAD-bd_OxRdtase"/>
</dbReference>
<dbReference type="InterPro" id="IPR036188">
    <property type="entry name" value="FAD/NAD-bd_sf"/>
</dbReference>
<comment type="similarity">
    <text evidence="2">Belongs to the class-III pyridine nucleotide-disulfide oxidoreductase family.</text>
</comment>
<feature type="domain" description="FAD/NAD(P)-binding" evidence="8">
    <location>
        <begin position="5"/>
        <end position="234"/>
    </location>
</feature>
<dbReference type="PRINTS" id="PR00368">
    <property type="entry name" value="FADPNR"/>
</dbReference>
<comment type="cofactor">
    <cofactor evidence="1">
        <name>FAD</name>
        <dbReference type="ChEBI" id="CHEBI:57692"/>
    </cofactor>
</comment>
<evidence type="ECO:0000259" key="8">
    <source>
        <dbReference type="Pfam" id="PF07992"/>
    </source>
</evidence>
<organism evidence="9 10">
    <name type="scientific">Gemella morbillorum</name>
    <dbReference type="NCBI Taxonomy" id="29391"/>
    <lineage>
        <taxon>Bacteria</taxon>
        <taxon>Bacillati</taxon>
        <taxon>Bacillota</taxon>
        <taxon>Bacilli</taxon>
        <taxon>Bacillales</taxon>
        <taxon>Gemellaceae</taxon>
        <taxon>Gemella</taxon>
    </lineage>
</organism>
<dbReference type="Gene3D" id="3.50.50.60">
    <property type="entry name" value="FAD/NAD(P)-binding domain"/>
    <property type="match status" value="2"/>
</dbReference>
<evidence type="ECO:0000259" key="7">
    <source>
        <dbReference type="Pfam" id="PF02852"/>
    </source>
</evidence>
<dbReference type="InterPro" id="IPR004099">
    <property type="entry name" value="Pyr_nucl-diS_OxRdtase_dimer"/>
</dbReference>
<keyword evidence="3" id="KW-0285">Flavoprotein</keyword>
<evidence type="ECO:0000256" key="3">
    <source>
        <dbReference type="ARBA" id="ARBA00022630"/>
    </source>
</evidence>
<dbReference type="SUPFAM" id="SSF55424">
    <property type="entry name" value="FAD/NAD-linked reductases, dimerisation (C-terminal) domain"/>
    <property type="match status" value="1"/>
</dbReference>
<evidence type="ECO:0000313" key="10">
    <source>
        <dbReference type="Proteomes" id="UP000425411"/>
    </source>
</evidence>
<reference evidence="9 10" key="1">
    <citation type="submission" date="2019-11" db="EMBL/GenBank/DDBJ databases">
        <title>FDA dAtabase for Regulatory Grade micrObial Sequences (FDA-ARGOS): Supporting development and validation of Infectious Disease Dx tests.</title>
        <authorList>
            <person name="Turner S."/>
            <person name="Byrd R."/>
            <person name="Tallon L."/>
            <person name="Sadzewicz L."/>
            <person name="Vavikolanu K."/>
            <person name="Mehta A."/>
            <person name="Aluvathingal J."/>
            <person name="Nadendla S."/>
            <person name="Myers T."/>
            <person name="Yan Y."/>
            <person name="Sichtig H."/>
        </authorList>
    </citation>
    <scope>NUCLEOTIDE SEQUENCE [LARGE SCALE GENOMIC DNA]</scope>
    <source>
        <strain evidence="9 10">FDAARGOS_741</strain>
    </source>
</reference>
<evidence type="ECO:0000256" key="5">
    <source>
        <dbReference type="ARBA" id="ARBA00023002"/>
    </source>
</evidence>
<evidence type="ECO:0000256" key="4">
    <source>
        <dbReference type="ARBA" id="ARBA00022827"/>
    </source>
</evidence>
<dbReference type="AlphaFoldDB" id="A0AAP9HDB3"/>
<evidence type="ECO:0000256" key="6">
    <source>
        <dbReference type="ARBA" id="ARBA00023284"/>
    </source>
</evidence>
<keyword evidence="6" id="KW-0676">Redox-active center</keyword>
<dbReference type="PANTHER" id="PTHR43429">
    <property type="entry name" value="PYRIDINE NUCLEOTIDE-DISULFIDE OXIDOREDUCTASE DOMAIN-CONTAINING"/>
    <property type="match status" value="1"/>
</dbReference>
<dbReference type="GO" id="GO:0004601">
    <property type="term" value="F:peroxidase activity"/>
    <property type="evidence" value="ECO:0007669"/>
    <property type="project" value="UniProtKB-KW"/>
</dbReference>
<dbReference type="InterPro" id="IPR023753">
    <property type="entry name" value="FAD/NAD-binding_dom"/>
</dbReference>
<protein>
    <submittedName>
        <fullName evidence="9">NADH peroxidase</fullName>
    </submittedName>
</protein>
<gene>
    <name evidence="9" type="ORF">FOC49_04665</name>
</gene>
<keyword evidence="4" id="KW-0274">FAD</keyword>
<keyword evidence="10" id="KW-1185">Reference proteome</keyword>
<dbReference type="SUPFAM" id="SSF51905">
    <property type="entry name" value="FAD/NAD(P)-binding domain"/>
    <property type="match status" value="1"/>
</dbReference>
<evidence type="ECO:0000256" key="1">
    <source>
        <dbReference type="ARBA" id="ARBA00001974"/>
    </source>
</evidence>
<dbReference type="Pfam" id="PF02852">
    <property type="entry name" value="Pyr_redox_dim"/>
    <property type="match status" value="1"/>
</dbReference>
<feature type="domain" description="Pyridine nucleotide-disulphide oxidoreductase dimerisation" evidence="7">
    <location>
        <begin position="256"/>
        <end position="358"/>
    </location>
</feature>
<accession>A0AAP9HDB3</accession>
<dbReference type="Pfam" id="PF07992">
    <property type="entry name" value="Pyr_redox_2"/>
    <property type="match status" value="1"/>
</dbReference>
<keyword evidence="9" id="KW-0575">Peroxidase</keyword>
<keyword evidence="5" id="KW-0560">Oxidoreductase</keyword>
<evidence type="ECO:0000313" key="9">
    <source>
        <dbReference type="EMBL" id="QGS09212.1"/>
    </source>
</evidence>
<dbReference type="PRINTS" id="PR00411">
    <property type="entry name" value="PNDRDTASEI"/>
</dbReference>
<sequence length="384" mass="42187">MNIHCNSDVIGLNTKEKYIIVKTSSGEEEKQSYDKLLLSPGGAAIKPPFEGIELENIHTFRGPEDTQAVYDCMQKSKKTVVVGGGYIGLEVAESYAKYGIDVTIVDFAPRILNTYLDQELTDILTNEGAKHNLKVHGGEKVISFKGENGKVTSVVTDKGEYEADTVIMSVGVRPDASWLNGELELTERGFVITNEYLETSAKDVYAGGDSTLLPYAPTRGQLPIALATLARRQGVIAALNAMGIKTKMPAVNGTSALSFFDYKFVSTGLSQNGVSLYDGKISSKYVEEKIYPDFIRKENNLVHMKIYFDEDTHRVLGAQLMSKHDVSSAIAALSIAIASDWTLEQLALADIFFQPEFDRPWHFINVLAMAALDYKLGGADKLLF</sequence>
<dbReference type="Proteomes" id="UP000425411">
    <property type="component" value="Chromosome"/>
</dbReference>
<evidence type="ECO:0000256" key="2">
    <source>
        <dbReference type="ARBA" id="ARBA00009130"/>
    </source>
</evidence>
<proteinExistence type="inferred from homology"/>
<dbReference type="PANTHER" id="PTHR43429:SF1">
    <property type="entry name" value="NAD(P)H SULFUR OXIDOREDUCTASE (COA-DEPENDENT)"/>
    <property type="match status" value="1"/>
</dbReference>
<dbReference type="EMBL" id="CP046314">
    <property type="protein sequence ID" value="QGS09212.1"/>
    <property type="molecule type" value="Genomic_DNA"/>
</dbReference>